<evidence type="ECO:0000259" key="3">
    <source>
        <dbReference type="Pfam" id="PF05239"/>
    </source>
</evidence>
<dbReference type="EMBL" id="QYUO01000001">
    <property type="protein sequence ID" value="RJF99291.1"/>
    <property type="molecule type" value="Genomic_DNA"/>
</dbReference>
<dbReference type="InterPro" id="IPR011033">
    <property type="entry name" value="PRC_barrel-like_sf"/>
</dbReference>
<dbReference type="Proteomes" id="UP000265955">
    <property type="component" value="Unassembled WGS sequence"/>
</dbReference>
<evidence type="ECO:0000256" key="1">
    <source>
        <dbReference type="SAM" id="MobiDB-lite"/>
    </source>
</evidence>
<name>A0A3A3FYL4_9BURK</name>
<accession>A0A3A3FYL4</accession>
<dbReference type="OrthoDB" id="286778at2"/>
<reference evidence="5" key="1">
    <citation type="submission" date="2018-09" db="EMBL/GenBank/DDBJ databases">
        <authorList>
            <person name="Zhu H."/>
        </authorList>
    </citation>
    <scope>NUCLEOTIDE SEQUENCE [LARGE SCALE GENOMIC DNA]</scope>
    <source>
        <strain evidence="5">K1R23-30</strain>
    </source>
</reference>
<feature type="region of interest" description="Disordered" evidence="1">
    <location>
        <begin position="276"/>
        <end position="299"/>
    </location>
</feature>
<protein>
    <submittedName>
        <fullName evidence="4">PRC-barrel domain containing protein</fullName>
    </submittedName>
</protein>
<dbReference type="PANTHER" id="PTHR36505:SF1">
    <property type="entry name" value="BLR1072 PROTEIN"/>
    <property type="match status" value="1"/>
</dbReference>
<keyword evidence="2" id="KW-0732">Signal</keyword>
<dbReference type="Pfam" id="PF05239">
    <property type="entry name" value="PRC"/>
    <property type="match status" value="1"/>
</dbReference>
<gene>
    <name evidence="4" type="ORF">D3871_12745</name>
</gene>
<feature type="domain" description="PRC-barrel" evidence="3">
    <location>
        <begin position="51"/>
        <end position="127"/>
    </location>
</feature>
<dbReference type="InterPro" id="IPR027275">
    <property type="entry name" value="PRC-brl_dom"/>
</dbReference>
<evidence type="ECO:0000256" key="2">
    <source>
        <dbReference type="SAM" id="SignalP"/>
    </source>
</evidence>
<dbReference type="Gene3D" id="2.30.30.240">
    <property type="entry name" value="PRC-barrel domain"/>
    <property type="match status" value="2"/>
</dbReference>
<dbReference type="RefSeq" id="WP_119769232.1">
    <property type="nucleotide sequence ID" value="NZ_QYUO01000001.1"/>
</dbReference>
<sequence>MKAPTGKILASAIMLSLGIASSPSSIAQNTGASNAPAAARSATGQSASSDMRASQLIGKQVQNAQGEKLGKIEDIVLDIDNERASYVVLSSGGTLGVGDRQIAVPASGFQVRSEKDPILLNLPKDQLQKAPAYDKKQHANFSRDSYRSEVDRYFFKEETVRHSAAGARLMSASDLIGKDINDRAAHDAGKIADVVVNLGSAGSYLVMQSDKAWSIDDKLVALPFAAFSFPSRPDLDLLLNVDRTKIESARGFQKNKWPDLNAASAQQQIREQLMTFQAASKTNPGETQTGRETSSGGSR</sequence>
<comment type="caution">
    <text evidence="4">The sequence shown here is derived from an EMBL/GenBank/DDBJ whole genome shotgun (WGS) entry which is preliminary data.</text>
</comment>
<evidence type="ECO:0000313" key="5">
    <source>
        <dbReference type="Proteomes" id="UP000265955"/>
    </source>
</evidence>
<dbReference type="SUPFAM" id="SSF50346">
    <property type="entry name" value="PRC-barrel domain"/>
    <property type="match status" value="2"/>
</dbReference>
<dbReference type="AlphaFoldDB" id="A0A3A3FYL4"/>
<dbReference type="PANTHER" id="PTHR36505">
    <property type="entry name" value="BLR1072 PROTEIN"/>
    <property type="match status" value="1"/>
</dbReference>
<evidence type="ECO:0000313" key="4">
    <source>
        <dbReference type="EMBL" id="RJF99291.1"/>
    </source>
</evidence>
<proteinExistence type="predicted"/>
<keyword evidence="5" id="KW-1185">Reference proteome</keyword>
<feature type="chain" id="PRO_5017486286" evidence="2">
    <location>
        <begin position="28"/>
        <end position="299"/>
    </location>
</feature>
<organism evidence="4 5">
    <name type="scientific">Noviherbaspirillum saxi</name>
    <dbReference type="NCBI Taxonomy" id="2320863"/>
    <lineage>
        <taxon>Bacteria</taxon>
        <taxon>Pseudomonadati</taxon>
        <taxon>Pseudomonadota</taxon>
        <taxon>Betaproteobacteria</taxon>
        <taxon>Burkholderiales</taxon>
        <taxon>Oxalobacteraceae</taxon>
        <taxon>Noviherbaspirillum</taxon>
    </lineage>
</organism>
<feature type="signal peptide" evidence="2">
    <location>
        <begin position="1"/>
        <end position="27"/>
    </location>
</feature>